<dbReference type="Gene3D" id="3.40.190.10">
    <property type="entry name" value="Periplasmic binding protein-like II"/>
    <property type="match status" value="2"/>
</dbReference>
<dbReference type="InterPro" id="IPR006665">
    <property type="entry name" value="OmpA-like"/>
</dbReference>
<proteinExistence type="predicted"/>
<evidence type="ECO:0000256" key="2">
    <source>
        <dbReference type="PROSITE-ProRule" id="PRU00473"/>
    </source>
</evidence>
<evidence type="ECO:0000313" key="5">
    <source>
        <dbReference type="Proteomes" id="UP000633263"/>
    </source>
</evidence>
<dbReference type="CDD" id="cd07185">
    <property type="entry name" value="OmpA_C-like"/>
    <property type="match status" value="1"/>
</dbReference>
<reference evidence="5" key="1">
    <citation type="journal article" date="2019" name="Int. J. Syst. Evol. Microbiol.">
        <title>The Global Catalogue of Microorganisms (GCM) 10K type strain sequencing project: providing services to taxonomists for standard genome sequencing and annotation.</title>
        <authorList>
            <consortium name="The Broad Institute Genomics Platform"/>
            <consortium name="The Broad Institute Genome Sequencing Center for Infectious Disease"/>
            <person name="Wu L."/>
            <person name="Ma J."/>
        </authorList>
    </citation>
    <scope>NUCLEOTIDE SEQUENCE [LARGE SCALE GENOMIC DNA]</scope>
    <source>
        <strain evidence="5">JCM 11590</strain>
    </source>
</reference>
<dbReference type="Gene3D" id="3.30.1330.60">
    <property type="entry name" value="OmpA-like domain"/>
    <property type="match status" value="1"/>
</dbReference>
<dbReference type="EMBL" id="BMNN01000002">
    <property type="protein sequence ID" value="GGI97104.1"/>
    <property type="molecule type" value="Genomic_DNA"/>
</dbReference>
<dbReference type="RefSeq" id="WP_229710366.1">
    <property type="nucleotide sequence ID" value="NZ_BMNN01000002.1"/>
</dbReference>
<evidence type="ECO:0000256" key="1">
    <source>
        <dbReference type="ARBA" id="ARBA00022729"/>
    </source>
</evidence>
<name>A0ABQ2CN71_9GAMM</name>
<dbReference type="PROSITE" id="PS51123">
    <property type="entry name" value="OMPA_2"/>
    <property type="match status" value="1"/>
</dbReference>
<accession>A0ABQ2CN71</accession>
<evidence type="ECO:0000313" key="4">
    <source>
        <dbReference type="EMBL" id="GGI97104.1"/>
    </source>
</evidence>
<feature type="domain" description="OmpA-like" evidence="3">
    <location>
        <begin position="333"/>
        <end position="445"/>
    </location>
</feature>
<dbReference type="PANTHER" id="PTHR30570">
    <property type="entry name" value="PERIPLASMIC PHOSPHATE BINDING COMPONENT OF PHOSPHATE ABC TRANSPORTER"/>
    <property type="match status" value="1"/>
</dbReference>
<comment type="caution">
    <text evidence="4">The sequence shown here is derived from an EMBL/GenBank/DDBJ whole genome shotgun (WGS) entry which is preliminary data.</text>
</comment>
<gene>
    <name evidence="4" type="ORF">GCM10009083_12220</name>
</gene>
<protein>
    <recommendedName>
        <fullName evidence="3">OmpA-like domain-containing protein</fullName>
    </recommendedName>
</protein>
<keyword evidence="2" id="KW-0472">Membrane</keyword>
<keyword evidence="5" id="KW-1185">Reference proteome</keyword>
<organism evidence="4 5">
    <name type="scientific">Halopseudomonas pertucinogena</name>
    <dbReference type="NCBI Taxonomy" id="86175"/>
    <lineage>
        <taxon>Bacteria</taxon>
        <taxon>Pseudomonadati</taxon>
        <taxon>Pseudomonadota</taxon>
        <taxon>Gammaproteobacteria</taxon>
        <taxon>Pseudomonadales</taxon>
        <taxon>Pseudomonadaceae</taxon>
        <taxon>Halopseudomonas</taxon>
    </lineage>
</organism>
<dbReference type="SUPFAM" id="SSF53850">
    <property type="entry name" value="Periplasmic binding protein-like II"/>
    <property type="match status" value="1"/>
</dbReference>
<sequence length="445" mass="48461">MLNLSVGVGARFRALVLIAGIILAGPLQAAPLELTINGSNTIGAQLAPRLVQEMLHHLGAQDVRVQLNAVPGEHLITAISADAQPVSIRLNAHGSGTGFSGLNDRTGHIAAASRPIKESEAQALQSAGDMRGKEAEQIIGLDGLAVIVNPSSAVAALSVEQLAGIFSGQITHWHEVGGHNAPISLHVRDQNSGTWETFRELVLAPRQLPLHDRARRYQSNAALADAVNADAHGIGFVGLASVGNARALAISSGQSLPMLPTRERVATEDYPLTRRLFMYIRPDETNRLARELVSFVQSEAGQAVVDEVGFVGQNLTTVFVEPLDGMPEDYRRLAEQAVRLSVNFRFEEGSARLDNKALQDLDRVVRYLREHGKTEDDVVLVGFSDPRRSNAELLSRLRAMTVRRALVQHRIYTREIIGIGSTLPVATNAHDDGRFRNRRVELWVY</sequence>
<dbReference type="InterPro" id="IPR050811">
    <property type="entry name" value="Phosphate_ABC_transporter"/>
</dbReference>
<dbReference type="Pfam" id="PF12849">
    <property type="entry name" value="PBP_like_2"/>
    <property type="match status" value="1"/>
</dbReference>
<dbReference type="Proteomes" id="UP000633263">
    <property type="component" value="Unassembled WGS sequence"/>
</dbReference>
<dbReference type="InterPro" id="IPR024370">
    <property type="entry name" value="PBP_domain"/>
</dbReference>
<dbReference type="SUPFAM" id="SSF103088">
    <property type="entry name" value="OmpA-like"/>
    <property type="match status" value="1"/>
</dbReference>
<dbReference type="PANTHER" id="PTHR30570:SF1">
    <property type="entry name" value="PHOSPHATE-BINDING PROTEIN PSTS"/>
    <property type="match status" value="1"/>
</dbReference>
<dbReference type="CDD" id="cd13653">
    <property type="entry name" value="PBP2_phosphate_like_1"/>
    <property type="match status" value="1"/>
</dbReference>
<dbReference type="InterPro" id="IPR036737">
    <property type="entry name" value="OmpA-like_sf"/>
</dbReference>
<evidence type="ECO:0000259" key="3">
    <source>
        <dbReference type="PROSITE" id="PS51123"/>
    </source>
</evidence>
<keyword evidence="1" id="KW-0732">Signal</keyword>
<dbReference type="Pfam" id="PF00691">
    <property type="entry name" value="OmpA"/>
    <property type="match status" value="1"/>
</dbReference>